<dbReference type="GO" id="GO:0017004">
    <property type="term" value="P:cytochrome complex assembly"/>
    <property type="evidence" value="ECO:0007669"/>
    <property type="project" value="UniProtKB-KW"/>
</dbReference>
<dbReference type="Pfam" id="PF04995">
    <property type="entry name" value="CcmD"/>
    <property type="match status" value="1"/>
</dbReference>
<keyword evidence="8 12" id="KW-0812">Transmembrane</keyword>
<evidence type="ECO:0000256" key="9">
    <source>
        <dbReference type="ARBA" id="ARBA00022748"/>
    </source>
</evidence>
<dbReference type="Proteomes" id="UP000600449">
    <property type="component" value="Unassembled WGS sequence"/>
</dbReference>
<proteinExistence type="inferred from homology"/>
<evidence type="ECO:0000256" key="4">
    <source>
        <dbReference type="ARBA" id="ARBA00016461"/>
    </source>
</evidence>
<comment type="caution">
    <text evidence="13">The sequence shown here is derived from an EMBL/GenBank/DDBJ whole genome shotgun (WGS) entry which is preliminary data.</text>
</comment>
<sequence length="61" mass="6652">MSDPHTPFILASYAATILVVGGLMVRMVLDQRAQKRALADLEARGVGRGRRSGRAAETEKR</sequence>
<dbReference type="EMBL" id="BMMF01000001">
    <property type="protein sequence ID" value="GGK17427.1"/>
    <property type="molecule type" value="Genomic_DNA"/>
</dbReference>
<evidence type="ECO:0000256" key="12">
    <source>
        <dbReference type="RuleBase" id="RU363101"/>
    </source>
</evidence>
<dbReference type="AlphaFoldDB" id="A0A917Q3S9"/>
<evidence type="ECO:0000256" key="8">
    <source>
        <dbReference type="ARBA" id="ARBA00022692"/>
    </source>
</evidence>
<comment type="subcellular location">
    <subcellularLocation>
        <location evidence="2 12">Cell inner membrane</location>
        <topology evidence="2 12">Single-pass membrane protein</topology>
    </subcellularLocation>
</comment>
<evidence type="ECO:0000256" key="11">
    <source>
        <dbReference type="ARBA" id="ARBA00023136"/>
    </source>
</evidence>
<feature type="transmembrane region" description="Helical" evidence="12">
    <location>
        <begin position="6"/>
        <end position="29"/>
    </location>
</feature>
<dbReference type="GO" id="GO:0005886">
    <property type="term" value="C:plasma membrane"/>
    <property type="evidence" value="ECO:0007669"/>
    <property type="project" value="UniProtKB-SubCell"/>
</dbReference>
<dbReference type="GO" id="GO:0015886">
    <property type="term" value="P:heme transport"/>
    <property type="evidence" value="ECO:0007669"/>
    <property type="project" value="InterPro"/>
</dbReference>
<protein>
    <recommendedName>
        <fullName evidence="4 12">Heme exporter protein D</fullName>
    </recommendedName>
</protein>
<keyword evidence="9 12" id="KW-0201">Cytochrome c-type biogenesis</keyword>
<gene>
    <name evidence="13" type="ORF">GCM10011322_00110</name>
</gene>
<evidence type="ECO:0000256" key="5">
    <source>
        <dbReference type="ARBA" id="ARBA00022448"/>
    </source>
</evidence>
<keyword evidence="5 12" id="KW-0813">Transport</keyword>
<evidence type="ECO:0000256" key="2">
    <source>
        <dbReference type="ARBA" id="ARBA00004377"/>
    </source>
</evidence>
<evidence type="ECO:0000256" key="7">
    <source>
        <dbReference type="ARBA" id="ARBA00022519"/>
    </source>
</evidence>
<evidence type="ECO:0000313" key="14">
    <source>
        <dbReference type="Proteomes" id="UP000600449"/>
    </source>
</evidence>
<accession>A0A917Q3S9</accession>
<dbReference type="InterPro" id="IPR007078">
    <property type="entry name" value="Haem_export_protD_CcmD"/>
</dbReference>
<reference evidence="13 14" key="1">
    <citation type="journal article" date="2014" name="Int. J. Syst. Evol. Microbiol.">
        <title>Complete genome sequence of Corynebacterium casei LMG S-19264T (=DSM 44701T), isolated from a smear-ripened cheese.</title>
        <authorList>
            <consortium name="US DOE Joint Genome Institute (JGI-PGF)"/>
            <person name="Walter F."/>
            <person name="Albersmeier A."/>
            <person name="Kalinowski J."/>
            <person name="Ruckert C."/>
        </authorList>
    </citation>
    <scope>NUCLEOTIDE SEQUENCE [LARGE SCALE GENOMIC DNA]</scope>
    <source>
        <strain evidence="13 14">CGMCC 1.9161</strain>
    </source>
</reference>
<name>A0A917Q3S9_9HYPH</name>
<dbReference type="NCBIfam" id="TIGR03141">
    <property type="entry name" value="cytochro_ccmD"/>
    <property type="match status" value="1"/>
</dbReference>
<keyword evidence="10 12" id="KW-1133">Transmembrane helix</keyword>
<comment type="similarity">
    <text evidence="3 12">Belongs to the CcmD/CycX/HelD family.</text>
</comment>
<keyword evidence="14" id="KW-1185">Reference proteome</keyword>
<organism evidence="13 14">
    <name type="scientific">Salinarimonas ramus</name>
    <dbReference type="NCBI Taxonomy" id="690164"/>
    <lineage>
        <taxon>Bacteria</taxon>
        <taxon>Pseudomonadati</taxon>
        <taxon>Pseudomonadota</taxon>
        <taxon>Alphaproteobacteria</taxon>
        <taxon>Hyphomicrobiales</taxon>
        <taxon>Salinarimonadaceae</taxon>
        <taxon>Salinarimonas</taxon>
    </lineage>
</organism>
<keyword evidence="7 12" id="KW-0997">Cell inner membrane</keyword>
<keyword evidence="11 12" id="KW-0472">Membrane</keyword>
<evidence type="ECO:0000256" key="10">
    <source>
        <dbReference type="ARBA" id="ARBA00022989"/>
    </source>
</evidence>
<evidence type="ECO:0000313" key="13">
    <source>
        <dbReference type="EMBL" id="GGK17427.1"/>
    </source>
</evidence>
<evidence type="ECO:0000256" key="6">
    <source>
        <dbReference type="ARBA" id="ARBA00022475"/>
    </source>
</evidence>
<comment type="function">
    <text evidence="1 12">Required for the export of heme to the periplasm for the biogenesis of c-type cytochromes.</text>
</comment>
<keyword evidence="6 12" id="KW-1003">Cell membrane</keyword>
<evidence type="ECO:0000256" key="3">
    <source>
        <dbReference type="ARBA" id="ARBA00008741"/>
    </source>
</evidence>
<dbReference type="RefSeq" id="WP_188908180.1">
    <property type="nucleotide sequence ID" value="NZ_BMMF01000001.1"/>
</dbReference>
<evidence type="ECO:0000256" key="1">
    <source>
        <dbReference type="ARBA" id="ARBA00002442"/>
    </source>
</evidence>